<dbReference type="AlphaFoldDB" id="A0A1Y5THZ4"/>
<proteinExistence type="predicted"/>
<keyword evidence="4" id="KW-1185">Reference proteome</keyword>
<reference evidence="3 4" key="1">
    <citation type="submission" date="2017-03" db="EMBL/GenBank/DDBJ databases">
        <authorList>
            <person name="Afonso C.L."/>
            <person name="Miller P.J."/>
            <person name="Scott M.A."/>
            <person name="Spackman E."/>
            <person name="Goraichik I."/>
            <person name="Dimitrov K.M."/>
            <person name="Suarez D.L."/>
            <person name="Swayne D.E."/>
        </authorList>
    </citation>
    <scope>NUCLEOTIDE SEQUENCE [LARGE SCALE GENOMIC DNA]</scope>
    <source>
        <strain evidence="3 4">CECT 7680</strain>
    </source>
</reference>
<dbReference type="PANTHER" id="PTHR33121:SF79">
    <property type="entry name" value="CYCLIC DI-GMP PHOSPHODIESTERASE PDED-RELATED"/>
    <property type="match status" value="1"/>
</dbReference>
<dbReference type="Proteomes" id="UP000193409">
    <property type="component" value="Unassembled WGS sequence"/>
</dbReference>
<keyword evidence="3" id="KW-0378">Hydrolase</keyword>
<dbReference type="OrthoDB" id="23692at2"/>
<dbReference type="CDD" id="cd01948">
    <property type="entry name" value="EAL"/>
    <property type="match status" value="1"/>
</dbReference>
<dbReference type="PROSITE" id="PS50883">
    <property type="entry name" value="EAL"/>
    <property type="match status" value="1"/>
</dbReference>
<dbReference type="InterPro" id="IPR001633">
    <property type="entry name" value="EAL_dom"/>
</dbReference>
<dbReference type="GO" id="GO:0071111">
    <property type="term" value="F:cyclic-guanylate-specific phosphodiesterase activity"/>
    <property type="evidence" value="ECO:0007669"/>
    <property type="project" value="UniProtKB-EC"/>
</dbReference>
<dbReference type="InterPro" id="IPR035919">
    <property type="entry name" value="EAL_sf"/>
</dbReference>
<gene>
    <name evidence="3" type="primary">yfgF</name>
    <name evidence="3" type="ORF">PSA7680_03394</name>
</gene>
<dbReference type="EC" id="3.1.4.52" evidence="3"/>
<evidence type="ECO:0000313" key="4">
    <source>
        <dbReference type="Proteomes" id="UP000193409"/>
    </source>
</evidence>
<feature type="compositionally biased region" description="Basic and acidic residues" evidence="1">
    <location>
        <begin position="1"/>
        <end position="18"/>
    </location>
</feature>
<dbReference type="SUPFAM" id="SSF141868">
    <property type="entry name" value="EAL domain-like"/>
    <property type="match status" value="1"/>
</dbReference>
<feature type="domain" description="EAL" evidence="2">
    <location>
        <begin position="28"/>
        <end position="278"/>
    </location>
</feature>
<feature type="region of interest" description="Disordered" evidence="1">
    <location>
        <begin position="1"/>
        <end position="27"/>
    </location>
</feature>
<evidence type="ECO:0000256" key="1">
    <source>
        <dbReference type="SAM" id="MobiDB-lite"/>
    </source>
</evidence>
<dbReference type="RefSeq" id="WP_085869882.1">
    <property type="nucleotide sequence ID" value="NZ_FWFQ01000035.1"/>
</dbReference>
<accession>A0A1Y5THZ4</accession>
<dbReference type="Gene3D" id="3.20.20.450">
    <property type="entry name" value="EAL domain"/>
    <property type="match status" value="1"/>
</dbReference>
<dbReference type="EMBL" id="FWFQ01000035">
    <property type="protein sequence ID" value="SLN64316.1"/>
    <property type="molecule type" value="Genomic_DNA"/>
</dbReference>
<name>A0A1Y5THZ4_9RHOB</name>
<evidence type="ECO:0000313" key="3">
    <source>
        <dbReference type="EMBL" id="SLN64316.1"/>
    </source>
</evidence>
<dbReference type="PANTHER" id="PTHR33121">
    <property type="entry name" value="CYCLIC DI-GMP PHOSPHODIESTERASE PDEF"/>
    <property type="match status" value="1"/>
</dbReference>
<protein>
    <submittedName>
        <fullName evidence="3">Cyclic di-GMP phosphodiesterase YfgF</fullName>
        <ecNumber evidence="3">3.1.4.52</ecNumber>
    </submittedName>
</protein>
<organism evidence="3 4">
    <name type="scientific">Pseudoruegeria aquimaris</name>
    <dbReference type="NCBI Taxonomy" id="393663"/>
    <lineage>
        <taxon>Bacteria</taxon>
        <taxon>Pseudomonadati</taxon>
        <taxon>Pseudomonadota</taxon>
        <taxon>Alphaproteobacteria</taxon>
        <taxon>Rhodobacterales</taxon>
        <taxon>Roseobacteraceae</taxon>
        <taxon>Pseudoruegeria</taxon>
    </lineage>
</organism>
<dbReference type="SMART" id="SM00052">
    <property type="entry name" value="EAL"/>
    <property type="match status" value="1"/>
</dbReference>
<evidence type="ECO:0000259" key="2">
    <source>
        <dbReference type="PROSITE" id="PS50883"/>
    </source>
</evidence>
<dbReference type="Pfam" id="PF00563">
    <property type="entry name" value="EAL"/>
    <property type="match status" value="1"/>
</dbReference>
<sequence>MQKKQDDRLRDVPPHHESPLAQATAQRNRDTLSMVERALAHNEIALAYQPVMRARPGGGIAFWEGLIRVFDETGRVIPAREFIGAVEERDLGRRIDCAALALGLRTLAQQPDLRLSINMSARSIGYPLWQRTLEAGLSESPRIAERLILEITESSAMLMPEIVTTFMAGLQDKGVAFALDDFGAGFTAFRYLKQFYFDILKIDSQFIRGIATDPDNQVLARALLSIAEHFDMYTVAEGVESRADAEYLTSLGVDCMQGYFFAAPTIYPPWVADSGRKRA</sequence>
<dbReference type="InterPro" id="IPR050706">
    <property type="entry name" value="Cyclic-di-GMP_PDE-like"/>
</dbReference>